<dbReference type="EMBL" id="CAHS01000015">
    <property type="protein sequence ID" value="CCG87949.1"/>
    <property type="molecule type" value="Genomic_DNA"/>
</dbReference>
<keyword evidence="1" id="KW-0472">Membrane</keyword>
<dbReference type="STRING" id="1161919.EPIR_2586"/>
<organism evidence="2 3">
    <name type="scientific">Erwinia piriflorinigrans CFBP 5888</name>
    <dbReference type="NCBI Taxonomy" id="1161919"/>
    <lineage>
        <taxon>Bacteria</taxon>
        <taxon>Pseudomonadati</taxon>
        <taxon>Pseudomonadota</taxon>
        <taxon>Gammaproteobacteria</taxon>
        <taxon>Enterobacterales</taxon>
        <taxon>Erwiniaceae</taxon>
        <taxon>Erwinia</taxon>
    </lineage>
</organism>
<dbReference type="InterPro" id="IPR021318">
    <property type="entry name" value="DUF2919"/>
</dbReference>
<evidence type="ECO:0000256" key="1">
    <source>
        <dbReference type="SAM" id="Phobius"/>
    </source>
</evidence>
<feature type="transmembrane region" description="Helical" evidence="1">
    <location>
        <begin position="92"/>
        <end position="113"/>
    </location>
</feature>
<evidence type="ECO:0000313" key="2">
    <source>
        <dbReference type="EMBL" id="CCG87949.1"/>
    </source>
</evidence>
<proteinExistence type="predicted"/>
<dbReference type="AlphaFoldDB" id="V5Z9N0"/>
<dbReference type="Proteomes" id="UP000018217">
    <property type="component" value="Unassembled WGS sequence"/>
</dbReference>
<name>V5Z9N0_9GAMM</name>
<keyword evidence="3" id="KW-1185">Reference proteome</keyword>
<feature type="transmembrane region" description="Helical" evidence="1">
    <location>
        <begin position="21"/>
        <end position="42"/>
    </location>
</feature>
<dbReference type="Pfam" id="PF11143">
    <property type="entry name" value="DUF2919"/>
    <property type="match status" value="1"/>
</dbReference>
<comment type="caution">
    <text evidence="2">The sequence shown here is derived from an EMBL/GenBank/DDBJ whole genome shotgun (WGS) entry which is preliminary data.</text>
</comment>
<keyword evidence="1" id="KW-0812">Transmembrane</keyword>
<gene>
    <name evidence="2" type="primary">yfeZ</name>
    <name evidence="2" type="ORF">EPIR_2586</name>
</gene>
<reference evidence="2 3" key="1">
    <citation type="journal article" date="2013" name="Syst. Appl. Microbiol.">
        <title>Phylogenetic position and virulence apparatus of the pear flower necrosis pathogen Erwinia piriflorinigrans CFBP 5888T as assessed by comparative genomics.</title>
        <authorList>
            <person name="Smits T.H."/>
            <person name="Rezzonico F."/>
            <person name="Lopez M.M."/>
            <person name="Blom J."/>
            <person name="Goesmann A."/>
            <person name="Frey J.E."/>
            <person name="Duffy B."/>
        </authorList>
    </citation>
    <scope>NUCLEOTIDE SEQUENCE [LARGE SCALE GENOMIC DNA]</scope>
    <source>
        <strain evidence="3">CFBP5888</strain>
    </source>
</reference>
<accession>V5Z9N0</accession>
<evidence type="ECO:0000313" key="3">
    <source>
        <dbReference type="Proteomes" id="UP000018217"/>
    </source>
</evidence>
<feature type="transmembrane region" description="Helical" evidence="1">
    <location>
        <begin position="119"/>
        <end position="140"/>
    </location>
</feature>
<dbReference type="RefSeq" id="WP_023655728.1">
    <property type="nucleotide sequence ID" value="NZ_CAHS01000015.1"/>
</dbReference>
<sequence>MKRLNVKYLPDDYDHKGQLRLPLSFWAILLLQARTWLLFTMAGASGQQGSQLLELCYPDKHSFWLGLCLGVPAVSGLLLTGYRQRLPRLWQAWRWILLLTLVLTLLLQCARLWQDDTGAADLLLLTSVLDGMALLALIYYRRLRDCFDPAENH</sequence>
<keyword evidence="1" id="KW-1133">Transmembrane helix</keyword>
<dbReference type="OrthoDB" id="6314776at2"/>
<feature type="transmembrane region" description="Helical" evidence="1">
    <location>
        <begin position="62"/>
        <end position="80"/>
    </location>
</feature>
<protein>
    <submittedName>
        <fullName evidence="2">Inner membrane protein yfeZ</fullName>
    </submittedName>
</protein>